<reference evidence="1" key="1">
    <citation type="submission" date="2021-01" db="EMBL/GenBank/DDBJ databases">
        <title>Whole genome shotgun sequence of Actinoplanes nipponensis NBRC 14063.</title>
        <authorList>
            <person name="Komaki H."/>
            <person name="Tamura T."/>
        </authorList>
    </citation>
    <scope>NUCLEOTIDE SEQUENCE</scope>
    <source>
        <strain evidence="1">NBRC 14063</strain>
    </source>
</reference>
<protein>
    <submittedName>
        <fullName evidence="1">Uncharacterized protein</fullName>
    </submittedName>
</protein>
<dbReference type="RefSeq" id="WP_239130490.1">
    <property type="nucleotide sequence ID" value="NZ_BAAAYJ010000078.1"/>
</dbReference>
<comment type="caution">
    <text evidence="1">The sequence shown here is derived from an EMBL/GenBank/DDBJ whole genome shotgun (WGS) entry which is preliminary data.</text>
</comment>
<gene>
    <name evidence="1" type="ORF">Ani05nite_44450</name>
</gene>
<accession>A0A919JKM4</accession>
<evidence type="ECO:0000313" key="1">
    <source>
        <dbReference type="EMBL" id="GIE50911.1"/>
    </source>
</evidence>
<name>A0A919JKM4_9ACTN</name>
<dbReference type="Proteomes" id="UP000647172">
    <property type="component" value="Unassembled WGS sequence"/>
</dbReference>
<dbReference type="EMBL" id="BOMQ01000053">
    <property type="protein sequence ID" value="GIE50911.1"/>
    <property type="molecule type" value="Genomic_DNA"/>
</dbReference>
<keyword evidence="2" id="KW-1185">Reference proteome</keyword>
<dbReference type="AlphaFoldDB" id="A0A919JKM4"/>
<proteinExistence type="predicted"/>
<evidence type="ECO:0000313" key="2">
    <source>
        <dbReference type="Proteomes" id="UP000647172"/>
    </source>
</evidence>
<sequence>MTGHSAAAVVIGVSRDHPDPAAAEHWLASLSPAPVLACTHLVRSPRPHVALSLVFAGEAPAELGAPSPAAVAEHGRSGRAVLYPGAELLVGTLTVAEVLALSAIERVEVLGGGAADPATLIDTGGFVRPQWRAGVLTLTTTPAAGGRLVPFETRNPTPCCAAH</sequence>
<organism evidence="1 2">
    <name type="scientific">Actinoplanes nipponensis</name>
    <dbReference type="NCBI Taxonomy" id="135950"/>
    <lineage>
        <taxon>Bacteria</taxon>
        <taxon>Bacillati</taxon>
        <taxon>Actinomycetota</taxon>
        <taxon>Actinomycetes</taxon>
        <taxon>Micromonosporales</taxon>
        <taxon>Micromonosporaceae</taxon>
        <taxon>Actinoplanes</taxon>
    </lineage>
</organism>